<dbReference type="OrthoDB" id="9811381at2"/>
<keyword evidence="3 6" id="KW-0694">RNA-binding</keyword>
<comment type="function">
    <text evidence="6">Involved in transcription antitermination. Required for transcription of ribosomal RNA (rRNA) genes. Binds specifically to the boxA antiterminator sequence of the ribosomal RNA (rrn) operons.</text>
</comment>
<dbReference type="GO" id="GO:0031564">
    <property type="term" value="P:transcription antitermination"/>
    <property type="evidence" value="ECO:0007669"/>
    <property type="project" value="UniProtKB-KW"/>
</dbReference>
<comment type="caution">
    <text evidence="8">The sequence shown here is derived from an EMBL/GenBank/DDBJ whole genome shotgun (WGS) entry which is preliminary data.</text>
</comment>
<gene>
    <name evidence="6" type="primary">nusB</name>
    <name evidence="8" type="ORF">HNR45_000213</name>
</gene>
<evidence type="ECO:0000256" key="5">
    <source>
        <dbReference type="ARBA" id="ARBA00023163"/>
    </source>
</evidence>
<dbReference type="NCBIfam" id="TIGR01951">
    <property type="entry name" value="nusB"/>
    <property type="match status" value="1"/>
</dbReference>
<dbReference type="GO" id="GO:0005829">
    <property type="term" value="C:cytosol"/>
    <property type="evidence" value="ECO:0007669"/>
    <property type="project" value="TreeGrafter"/>
</dbReference>
<dbReference type="PANTHER" id="PTHR11078">
    <property type="entry name" value="N UTILIZATION SUBSTANCE PROTEIN B-RELATED"/>
    <property type="match status" value="1"/>
</dbReference>
<dbReference type="InterPro" id="IPR035926">
    <property type="entry name" value="NusB-like_sf"/>
</dbReference>
<evidence type="ECO:0000313" key="9">
    <source>
        <dbReference type="Proteomes" id="UP000591941"/>
    </source>
</evidence>
<keyword evidence="9" id="KW-1185">Reference proteome</keyword>
<dbReference type="Proteomes" id="UP000591941">
    <property type="component" value="Unassembled WGS sequence"/>
</dbReference>
<reference evidence="8 9" key="1">
    <citation type="submission" date="2020-08" db="EMBL/GenBank/DDBJ databases">
        <title>Genomic Encyclopedia of Type Strains, Phase IV (KMG-IV): sequencing the most valuable type-strain genomes for metagenomic binning, comparative biology and taxonomic classification.</title>
        <authorList>
            <person name="Goeker M."/>
        </authorList>
    </citation>
    <scope>NUCLEOTIDE SEQUENCE [LARGE SCALE GENOMIC DNA]</scope>
    <source>
        <strain evidence="8 9">DSM 21255</strain>
    </source>
</reference>
<keyword evidence="2 6" id="KW-0889">Transcription antitermination</keyword>
<protein>
    <recommendedName>
        <fullName evidence="6">Transcription antitermination protein NusB</fullName>
    </recommendedName>
    <alternativeName>
        <fullName evidence="6">Antitermination factor NusB</fullName>
    </alternativeName>
</protein>
<dbReference type="EMBL" id="JACHHI010000001">
    <property type="protein sequence ID" value="MBB6477191.1"/>
    <property type="molecule type" value="Genomic_DNA"/>
</dbReference>
<comment type="similarity">
    <text evidence="1 6">Belongs to the NusB family.</text>
</comment>
<dbReference type="SUPFAM" id="SSF48013">
    <property type="entry name" value="NusB-like"/>
    <property type="match status" value="1"/>
</dbReference>
<dbReference type="PANTHER" id="PTHR11078:SF3">
    <property type="entry name" value="ANTITERMINATION NUSB DOMAIN-CONTAINING PROTEIN"/>
    <property type="match status" value="1"/>
</dbReference>
<evidence type="ECO:0000313" key="8">
    <source>
        <dbReference type="EMBL" id="MBB6477191.1"/>
    </source>
</evidence>
<dbReference type="GO" id="GO:0006353">
    <property type="term" value="P:DNA-templated transcription termination"/>
    <property type="evidence" value="ECO:0007669"/>
    <property type="project" value="UniProtKB-UniRule"/>
</dbReference>
<feature type="domain" description="NusB/RsmB/TIM44" evidence="7">
    <location>
        <begin position="4"/>
        <end position="127"/>
    </location>
</feature>
<dbReference type="AlphaFoldDB" id="A0A841R1B2"/>
<evidence type="ECO:0000256" key="1">
    <source>
        <dbReference type="ARBA" id="ARBA00005952"/>
    </source>
</evidence>
<keyword evidence="5 6" id="KW-0804">Transcription</keyword>
<proteinExistence type="inferred from homology"/>
<evidence type="ECO:0000256" key="4">
    <source>
        <dbReference type="ARBA" id="ARBA00023015"/>
    </source>
</evidence>
<dbReference type="Gene3D" id="1.10.940.10">
    <property type="entry name" value="NusB-like"/>
    <property type="match status" value="1"/>
</dbReference>
<dbReference type="GeneID" id="93485502"/>
<sequence length="129" mass="14667">MTRRQARIQALQLLYSHEINPEAEKSVLPDQESSGHDEYAQKIITAVDQNQTAIDVLINRYSKNWNTAQMNKVDLVLLRMAIAESKYIEDEELTPAIIINEALDLTRQYSTDEAVRFVNGVLDAAMKDS</sequence>
<name>A0A841R1B2_9FIRM</name>
<dbReference type="InterPro" id="IPR006027">
    <property type="entry name" value="NusB_RsmB_TIM44"/>
</dbReference>
<organism evidence="8 9">
    <name type="scientific">Negativicoccus succinicivorans</name>
    <dbReference type="NCBI Taxonomy" id="620903"/>
    <lineage>
        <taxon>Bacteria</taxon>
        <taxon>Bacillati</taxon>
        <taxon>Bacillota</taxon>
        <taxon>Negativicutes</taxon>
        <taxon>Veillonellales</taxon>
        <taxon>Veillonellaceae</taxon>
        <taxon>Negativicoccus</taxon>
    </lineage>
</organism>
<evidence type="ECO:0000256" key="3">
    <source>
        <dbReference type="ARBA" id="ARBA00022884"/>
    </source>
</evidence>
<accession>A0A841R1B2</accession>
<dbReference type="InterPro" id="IPR011605">
    <property type="entry name" value="NusB_fam"/>
</dbReference>
<keyword evidence="4 6" id="KW-0805">Transcription regulation</keyword>
<evidence type="ECO:0000259" key="7">
    <source>
        <dbReference type="Pfam" id="PF01029"/>
    </source>
</evidence>
<dbReference type="GO" id="GO:0003723">
    <property type="term" value="F:RNA binding"/>
    <property type="evidence" value="ECO:0007669"/>
    <property type="project" value="UniProtKB-UniRule"/>
</dbReference>
<dbReference type="Pfam" id="PF01029">
    <property type="entry name" value="NusB"/>
    <property type="match status" value="1"/>
</dbReference>
<dbReference type="HAMAP" id="MF_00073">
    <property type="entry name" value="NusB"/>
    <property type="match status" value="1"/>
</dbReference>
<evidence type="ECO:0000256" key="6">
    <source>
        <dbReference type="HAMAP-Rule" id="MF_00073"/>
    </source>
</evidence>
<dbReference type="RefSeq" id="WP_159821910.1">
    <property type="nucleotide sequence ID" value="NZ_CABWNB010000001.1"/>
</dbReference>
<evidence type="ECO:0000256" key="2">
    <source>
        <dbReference type="ARBA" id="ARBA00022814"/>
    </source>
</evidence>